<dbReference type="Gene3D" id="3.20.20.80">
    <property type="entry name" value="Glycosidases"/>
    <property type="match status" value="1"/>
</dbReference>
<dbReference type="SUPFAM" id="SSF81296">
    <property type="entry name" value="E set domains"/>
    <property type="match status" value="1"/>
</dbReference>
<accession>A0A0R2P4U6</accession>
<dbReference type="EMBL" id="LIAX01000071">
    <property type="protein sequence ID" value="KRO33012.1"/>
    <property type="molecule type" value="Genomic_DNA"/>
</dbReference>
<keyword evidence="2" id="KW-0378">Hydrolase</keyword>
<dbReference type="Proteomes" id="UP000054017">
    <property type="component" value="Unassembled WGS sequence"/>
</dbReference>
<evidence type="ECO:0000256" key="3">
    <source>
        <dbReference type="ARBA" id="ARBA00023295"/>
    </source>
</evidence>
<evidence type="ECO:0000313" key="6">
    <source>
        <dbReference type="Proteomes" id="UP000054017"/>
    </source>
</evidence>
<evidence type="ECO:0000259" key="4">
    <source>
        <dbReference type="SMART" id="SM00642"/>
    </source>
</evidence>
<dbReference type="GO" id="GO:0005980">
    <property type="term" value="P:glycogen catabolic process"/>
    <property type="evidence" value="ECO:0007669"/>
    <property type="project" value="InterPro"/>
</dbReference>
<proteinExistence type="inferred from homology"/>
<feature type="domain" description="Glycosyl hydrolase family 13 catalytic" evidence="4">
    <location>
        <begin position="164"/>
        <end position="562"/>
    </location>
</feature>
<dbReference type="Gene3D" id="2.60.40.10">
    <property type="entry name" value="Immunoglobulins"/>
    <property type="match status" value="1"/>
</dbReference>
<name>A0A0R2P4U6_9ACTN</name>
<sequence>MKPANPHILGSQVRDSGTDFAIWAGYEAGRVELCLFDQVDGVFKERHFELTHRDGAIWHGHIEGVGVGQRYGYRIHGPWKPEAGARFNPAKLLIDPYAHLLEGEVIYSPEIYGHRALASDGSGDINEIDDRNSAGFIPFSVVTASAPRILSRPNTSWKRTLIYEAHVRGLTAKNYEIPEAERGSYKALSHPSTINYLKNLGVTALELLPIHHFTTEVAVAERGRVNHWGYNPIAFSAPHRGYAATDDPIGELQASIDVLHLAGIEVILDVVYNHSAEEGLAGPTYSFKGIDNRYFYRHRDQSQYEDLTGCGNTLDSRNPFVTQMIIDSLKWWSQIIGVDGFRFDLTSAIWGQSGSDLIAAILDDPILRQRKLIAEPWDVTQYQLGAFPRPFREWNDAYRDGLRQFWLADNANNSSSGVSNLAKRISGSDDIFSSRGPTSSINFITAHDGFTLNDLTSFSQKYNEINGEDNRDGSNENRSWNLGVEGASSDLEIIAKRAQLQRSIIATLLLSSGVPMIAMGDEISRTQHGCNNAYSLSPNHPIDSRENLYGAWALDWKLNELQSSALESLATLSQIRSNYLIDATEEFFTGDLDQVSLRKDIAWFQSDGSEMAEQGWLDPQHRYLGFAIDARDAQGLFVAINGRASELEFKLPGSSWGNSYRSIFDSSQNLSDFAPLLKKPDDTFSIKALTLQIWLINRS</sequence>
<keyword evidence="3" id="KW-0326">Glycosidase</keyword>
<protein>
    <recommendedName>
        <fullName evidence="4">Glycosyl hydrolase family 13 catalytic domain-containing protein</fullName>
    </recommendedName>
</protein>
<gene>
    <name evidence="5" type="ORF">ABR65_02970</name>
</gene>
<dbReference type="SMART" id="SM00642">
    <property type="entry name" value="Aamy"/>
    <property type="match status" value="1"/>
</dbReference>
<organism evidence="5 6">
    <name type="scientific">Actinobacteria bacterium BACL2 MAG-121220-bin52</name>
    <dbReference type="NCBI Taxonomy" id="1655573"/>
    <lineage>
        <taxon>Bacteria</taxon>
        <taxon>Bacillati</taxon>
        <taxon>Actinomycetota</taxon>
        <taxon>Actinomycetes</taxon>
        <taxon>Actinomycetes incertae sedis</taxon>
        <taxon>ac1 cluster</taxon>
    </lineage>
</organism>
<dbReference type="CDD" id="cd11326">
    <property type="entry name" value="AmyAc_Glg_debranch"/>
    <property type="match status" value="1"/>
</dbReference>
<comment type="similarity">
    <text evidence="1">Belongs to the glycosyl hydrolase 13 family.</text>
</comment>
<dbReference type="InterPro" id="IPR006047">
    <property type="entry name" value="GH13_cat_dom"/>
</dbReference>
<dbReference type="InterPro" id="IPR017853">
    <property type="entry name" value="GH"/>
</dbReference>
<evidence type="ECO:0000313" key="5">
    <source>
        <dbReference type="EMBL" id="KRO33012.1"/>
    </source>
</evidence>
<dbReference type="InterPro" id="IPR013780">
    <property type="entry name" value="Glyco_hydro_b"/>
</dbReference>
<dbReference type="SUPFAM" id="SSF51011">
    <property type="entry name" value="Glycosyl hydrolase domain"/>
    <property type="match status" value="1"/>
</dbReference>
<dbReference type="Pfam" id="PF02922">
    <property type="entry name" value="CBM_48"/>
    <property type="match status" value="1"/>
</dbReference>
<evidence type="ECO:0000256" key="1">
    <source>
        <dbReference type="ARBA" id="ARBA00008061"/>
    </source>
</evidence>
<dbReference type="GO" id="GO:0004135">
    <property type="term" value="F:amylo-alpha-1,6-glucosidase activity"/>
    <property type="evidence" value="ECO:0007669"/>
    <property type="project" value="InterPro"/>
</dbReference>
<dbReference type="InterPro" id="IPR044505">
    <property type="entry name" value="GlgX_Isoamylase_N_E_set"/>
</dbReference>
<comment type="caution">
    <text evidence="5">The sequence shown here is derived from an EMBL/GenBank/DDBJ whole genome shotgun (WGS) entry which is preliminary data.</text>
</comment>
<dbReference type="SUPFAM" id="SSF51445">
    <property type="entry name" value="(Trans)glycosidases"/>
    <property type="match status" value="1"/>
</dbReference>
<dbReference type="InterPro" id="IPR013783">
    <property type="entry name" value="Ig-like_fold"/>
</dbReference>
<dbReference type="AlphaFoldDB" id="A0A0R2P4U6"/>
<dbReference type="Gene3D" id="2.60.40.1180">
    <property type="entry name" value="Golgi alpha-mannosidase II"/>
    <property type="match status" value="1"/>
</dbReference>
<dbReference type="InterPro" id="IPR011837">
    <property type="entry name" value="Glycogen_debranch_GlgX"/>
</dbReference>
<dbReference type="InterPro" id="IPR004193">
    <property type="entry name" value="Glyco_hydro_13_N"/>
</dbReference>
<dbReference type="InterPro" id="IPR014756">
    <property type="entry name" value="Ig_E-set"/>
</dbReference>
<evidence type="ECO:0000256" key="2">
    <source>
        <dbReference type="ARBA" id="ARBA00022801"/>
    </source>
</evidence>
<reference evidence="5 6" key="1">
    <citation type="submission" date="2015-10" db="EMBL/GenBank/DDBJ databases">
        <title>Metagenome-Assembled Genomes uncover a global brackish microbiome.</title>
        <authorList>
            <person name="Hugerth L.W."/>
            <person name="Larsson J."/>
            <person name="Alneberg J."/>
            <person name="Lindh M.V."/>
            <person name="Legrand C."/>
            <person name="Pinhassi J."/>
            <person name="Andersson A.F."/>
        </authorList>
    </citation>
    <scope>NUCLEOTIDE SEQUENCE [LARGE SCALE GENOMIC DNA]</scope>
    <source>
        <strain evidence="5">BACL2 MAG-121220-bin52</strain>
    </source>
</reference>
<dbReference type="PANTHER" id="PTHR43002">
    <property type="entry name" value="GLYCOGEN DEBRANCHING ENZYME"/>
    <property type="match status" value="1"/>
</dbReference>
<dbReference type="NCBIfam" id="TIGR02100">
    <property type="entry name" value="glgX_debranch"/>
    <property type="match status" value="1"/>
</dbReference>
<dbReference type="CDD" id="cd02856">
    <property type="entry name" value="E_set_GDE_Isoamylase_N"/>
    <property type="match status" value="1"/>
</dbReference>